<dbReference type="EnsemblMetazoa" id="Aqu2.1.33935_001">
    <property type="protein sequence ID" value="Aqu2.1.33935_001"/>
    <property type="gene ID" value="Aqu2.1.33935"/>
</dbReference>
<dbReference type="AlphaFoldDB" id="A0A1X7V119"/>
<name>A0A1X7V119_AMPQE</name>
<accession>A0A1X7V119</accession>
<proteinExistence type="predicted"/>
<sequence length="50" mass="5369">GSGCIGREVEREESEELFFLSLTPSAFPRTHMVVSILTIPLSSISLSSTG</sequence>
<reference evidence="1" key="1">
    <citation type="submission" date="2017-05" db="UniProtKB">
        <authorList>
            <consortium name="EnsemblMetazoa"/>
        </authorList>
    </citation>
    <scope>IDENTIFICATION</scope>
</reference>
<protein>
    <submittedName>
        <fullName evidence="1">Uncharacterized protein</fullName>
    </submittedName>
</protein>
<dbReference type="InParanoid" id="A0A1X7V119"/>
<organism evidence="1">
    <name type="scientific">Amphimedon queenslandica</name>
    <name type="common">Sponge</name>
    <dbReference type="NCBI Taxonomy" id="400682"/>
    <lineage>
        <taxon>Eukaryota</taxon>
        <taxon>Metazoa</taxon>
        <taxon>Porifera</taxon>
        <taxon>Demospongiae</taxon>
        <taxon>Heteroscleromorpha</taxon>
        <taxon>Haplosclerida</taxon>
        <taxon>Niphatidae</taxon>
        <taxon>Amphimedon</taxon>
    </lineage>
</organism>
<evidence type="ECO:0000313" key="1">
    <source>
        <dbReference type="EnsemblMetazoa" id="Aqu2.1.33935_001"/>
    </source>
</evidence>